<protein>
    <submittedName>
        <fullName evidence="1">Uncharacterized protein</fullName>
    </submittedName>
</protein>
<sequence length="66" mass="7373">MLIKTGSAQLQVKLRRLRAKPTALGVNRASHQGDVMQKIPRRIGPKNRHCSCNGFSLPSHKLNPCR</sequence>
<dbReference type="Proteomes" id="UP000077927">
    <property type="component" value="Chromosome 2"/>
</dbReference>
<evidence type="ECO:0000313" key="1">
    <source>
        <dbReference type="EMBL" id="ANH76054.1"/>
    </source>
</evidence>
<reference evidence="1 2" key="1">
    <citation type="submission" date="2015-09" db="EMBL/GenBank/DDBJ databases">
        <authorList>
            <person name="Xu Y."/>
            <person name="Nagy A."/>
            <person name="Liu N.T."/>
            <person name="Nou X."/>
        </authorList>
    </citation>
    <scope>NUCLEOTIDE SEQUENCE [LARGE SCALE GENOMIC DNA]</scope>
    <source>
        <strain evidence="1 2">FC1138</strain>
    </source>
</reference>
<gene>
    <name evidence="1" type="ORF">ACS15_4602</name>
</gene>
<accession>A0AAC9BMZ1</accession>
<dbReference type="EMBL" id="CP012606">
    <property type="protein sequence ID" value="ANH76054.1"/>
    <property type="molecule type" value="Genomic_DNA"/>
</dbReference>
<name>A0AAC9BMZ1_9RALS</name>
<evidence type="ECO:0000313" key="2">
    <source>
        <dbReference type="Proteomes" id="UP000077927"/>
    </source>
</evidence>
<dbReference type="KEGG" id="rin:ACS15_4602"/>
<dbReference type="AlphaFoldDB" id="A0AAC9BMZ1"/>
<proteinExistence type="predicted"/>
<organism evidence="1 2">
    <name type="scientific">Ralstonia insidiosa</name>
    <dbReference type="NCBI Taxonomy" id="190721"/>
    <lineage>
        <taxon>Bacteria</taxon>
        <taxon>Pseudomonadati</taxon>
        <taxon>Pseudomonadota</taxon>
        <taxon>Betaproteobacteria</taxon>
        <taxon>Burkholderiales</taxon>
        <taxon>Burkholderiaceae</taxon>
        <taxon>Ralstonia</taxon>
    </lineage>
</organism>